<proteinExistence type="predicted"/>
<dbReference type="Gene3D" id="1.10.10.60">
    <property type="entry name" value="Homeodomain-like"/>
    <property type="match status" value="1"/>
</dbReference>
<reference evidence="5 6" key="1">
    <citation type="submission" date="2013-09" db="EMBL/GenBank/DDBJ databases">
        <title>High correlation between genotypes and phenotypes of environmental bacteria Comamonas testosteroni strains.</title>
        <authorList>
            <person name="Liu L."/>
            <person name="Zhu W."/>
            <person name="Xia X."/>
            <person name="Xu B."/>
            <person name="Luo M."/>
            <person name="Wang G."/>
        </authorList>
    </citation>
    <scope>NUCLEOTIDE SEQUENCE [LARGE SCALE GENOMIC DNA]</scope>
    <source>
        <strain evidence="5 6">JL40</strain>
    </source>
</reference>
<dbReference type="InterPro" id="IPR032687">
    <property type="entry name" value="AraC-type_N"/>
</dbReference>
<keyword evidence="2" id="KW-0238">DNA-binding</keyword>
<dbReference type="GO" id="GO:0005829">
    <property type="term" value="C:cytosol"/>
    <property type="evidence" value="ECO:0007669"/>
    <property type="project" value="TreeGrafter"/>
</dbReference>
<keyword evidence="1" id="KW-0805">Transcription regulation</keyword>
<accession>A0A096FC29</accession>
<evidence type="ECO:0000313" key="5">
    <source>
        <dbReference type="EMBL" id="KGH27931.1"/>
    </source>
</evidence>
<feature type="domain" description="HTH araC/xylS-type" evidence="4">
    <location>
        <begin position="231"/>
        <end position="329"/>
    </location>
</feature>
<dbReference type="AlphaFoldDB" id="A0A096FC29"/>
<dbReference type="Pfam" id="PF12625">
    <property type="entry name" value="Arabinose_bd"/>
    <property type="match status" value="1"/>
</dbReference>
<organism evidence="5 6">
    <name type="scientific">Comamonas testosteroni</name>
    <name type="common">Pseudomonas testosteroni</name>
    <dbReference type="NCBI Taxonomy" id="285"/>
    <lineage>
        <taxon>Bacteria</taxon>
        <taxon>Pseudomonadati</taxon>
        <taxon>Pseudomonadota</taxon>
        <taxon>Betaproteobacteria</taxon>
        <taxon>Burkholderiales</taxon>
        <taxon>Comamonadaceae</taxon>
        <taxon>Comamonas</taxon>
    </lineage>
</organism>
<sequence length="343" mass="38403">MKQATRFTVHAGWRLILSDMGVAPGDLLALAELPADLFSRRDAALSPSEYFRLFHGLEQMVGETQLPVRLGSAISVEAFDPSIFACLCSPNLNIAFIRLAAYKRLCGPMALEVFVGQEYTELSFECYGYDRPLPRSLGAMEMVFFTKLARLATRHAVRPIEVELVALPNSPQACEAFLGCGLREGRRNRIRFSTEDAARPFLTENVAMWQFFEPELQARLSKLDAEASMRERVRSALLDMLPCGQSSVEEISSRLALSKRSLQRRLADELVSYQDVLNDTRQELASYYLTRSAITPGEIAFLIGFRDTNSFLRAFKGWTGITPGEYRSSQHSVASVARVAIPR</sequence>
<dbReference type="PROSITE" id="PS01124">
    <property type="entry name" value="HTH_ARAC_FAMILY_2"/>
    <property type="match status" value="1"/>
</dbReference>
<keyword evidence="3" id="KW-0804">Transcription</keyword>
<dbReference type="SMART" id="SM00342">
    <property type="entry name" value="HTH_ARAC"/>
    <property type="match status" value="1"/>
</dbReference>
<dbReference type="GO" id="GO:0000976">
    <property type="term" value="F:transcription cis-regulatory region binding"/>
    <property type="evidence" value="ECO:0007669"/>
    <property type="project" value="TreeGrafter"/>
</dbReference>
<evidence type="ECO:0000313" key="6">
    <source>
        <dbReference type="Proteomes" id="UP000029553"/>
    </source>
</evidence>
<dbReference type="GO" id="GO:0003700">
    <property type="term" value="F:DNA-binding transcription factor activity"/>
    <property type="evidence" value="ECO:0007669"/>
    <property type="project" value="InterPro"/>
</dbReference>
<dbReference type="PANTHER" id="PTHR47894:SF1">
    <property type="entry name" value="HTH-TYPE TRANSCRIPTIONAL REGULATOR VQSM"/>
    <property type="match status" value="1"/>
</dbReference>
<dbReference type="Pfam" id="PF12833">
    <property type="entry name" value="HTH_18"/>
    <property type="match status" value="1"/>
</dbReference>
<dbReference type="InterPro" id="IPR018060">
    <property type="entry name" value="HTH_AraC"/>
</dbReference>
<evidence type="ECO:0000256" key="2">
    <source>
        <dbReference type="ARBA" id="ARBA00023125"/>
    </source>
</evidence>
<gene>
    <name evidence="5" type="ORF">P353_16855</name>
</gene>
<dbReference type="PANTHER" id="PTHR47894">
    <property type="entry name" value="HTH-TYPE TRANSCRIPTIONAL REGULATOR GADX"/>
    <property type="match status" value="1"/>
</dbReference>
<evidence type="ECO:0000256" key="3">
    <source>
        <dbReference type="ARBA" id="ARBA00023163"/>
    </source>
</evidence>
<name>A0A096FC29_COMTE</name>
<comment type="caution">
    <text evidence="5">The sequence shown here is derived from an EMBL/GenBank/DDBJ whole genome shotgun (WGS) entry which is preliminary data.</text>
</comment>
<dbReference type="RefSeq" id="WP_034371528.1">
    <property type="nucleotide sequence ID" value="NZ_AWOR01000056.1"/>
</dbReference>
<evidence type="ECO:0000256" key="1">
    <source>
        <dbReference type="ARBA" id="ARBA00023015"/>
    </source>
</evidence>
<evidence type="ECO:0000259" key="4">
    <source>
        <dbReference type="PROSITE" id="PS01124"/>
    </source>
</evidence>
<dbReference type="SUPFAM" id="SSF46689">
    <property type="entry name" value="Homeodomain-like"/>
    <property type="match status" value="1"/>
</dbReference>
<protein>
    <submittedName>
        <fullName evidence="5">AraC family transcriptional regulator</fullName>
    </submittedName>
</protein>
<dbReference type="Proteomes" id="UP000029553">
    <property type="component" value="Unassembled WGS sequence"/>
</dbReference>
<dbReference type="InterPro" id="IPR009057">
    <property type="entry name" value="Homeodomain-like_sf"/>
</dbReference>
<dbReference type="EMBL" id="AWOR01000056">
    <property type="protein sequence ID" value="KGH27931.1"/>
    <property type="molecule type" value="Genomic_DNA"/>
</dbReference>